<comment type="function">
    <text evidence="7">Catalyzes the N-acylation of UDP-3-O-acylglucosamine using 3-hydroxyacyl-ACP as the acyl donor. Is involved in the biosynthesis of lipid A, a phosphorylated glycolipid that anchors the lipopolysaccharide to the outer membrane of the cell.</text>
</comment>
<proteinExistence type="inferred from homology"/>
<dbReference type="EMBL" id="CP020370">
    <property type="protein sequence ID" value="AUB83321.1"/>
    <property type="molecule type" value="Genomic_DNA"/>
</dbReference>
<dbReference type="CDD" id="cd03352">
    <property type="entry name" value="LbH_LpxD"/>
    <property type="match status" value="1"/>
</dbReference>
<dbReference type="InterPro" id="IPR018357">
    <property type="entry name" value="Hexapep_transf_CS"/>
</dbReference>
<keyword evidence="8" id="KW-0175">Coiled coil</keyword>
<feature type="active site" description="Proton acceptor" evidence="7">
    <location>
        <position position="255"/>
    </location>
</feature>
<organism evidence="11 12">
    <name type="scientific">Candidatus Thiodictyon syntrophicum</name>
    <dbReference type="NCBI Taxonomy" id="1166950"/>
    <lineage>
        <taxon>Bacteria</taxon>
        <taxon>Pseudomonadati</taxon>
        <taxon>Pseudomonadota</taxon>
        <taxon>Gammaproteobacteria</taxon>
        <taxon>Chromatiales</taxon>
        <taxon>Chromatiaceae</taxon>
        <taxon>Thiodictyon</taxon>
    </lineage>
</organism>
<feature type="domain" description="UDP-3-O-[3-hydroxymyristoyl] glucosamine N-acyltransferase non-repeat region" evidence="9">
    <location>
        <begin position="39"/>
        <end position="104"/>
    </location>
</feature>
<evidence type="ECO:0000256" key="6">
    <source>
        <dbReference type="ARBA" id="ARBA00023315"/>
    </source>
</evidence>
<dbReference type="InterPro" id="IPR056729">
    <property type="entry name" value="GMPPB_C"/>
</dbReference>
<keyword evidence="5 7" id="KW-0443">Lipid metabolism</keyword>
<dbReference type="HAMAP" id="MF_00523">
    <property type="entry name" value="LpxD"/>
    <property type="match status" value="1"/>
</dbReference>
<dbReference type="GO" id="GO:0016020">
    <property type="term" value="C:membrane"/>
    <property type="evidence" value="ECO:0007669"/>
    <property type="project" value="GOC"/>
</dbReference>
<evidence type="ECO:0000313" key="11">
    <source>
        <dbReference type="EMBL" id="AUB83321.1"/>
    </source>
</evidence>
<dbReference type="SUPFAM" id="SSF51161">
    <property type="entry name" value="Trimeric LpxA-like enzymes"/>
    <property type="match status" value="1"/>
</dbReference>
<evidence type="ECO:0000313" key="12">
    <source>
        <dbReference type="Proteomes" id="UP000232638"/>
    </source>
</evidence>
<dbReference type="RefSeq" id="WP_100921010.1">
    <property type="nucleotide sequence ID" value="NZ_CP020370.1"/>
</dbReference>
<dbReference type="Gene3D" id="1.20.5.170">
    <property type="match status" value="1"/>
</dbReference>
<dbReference type="OrthoDB" id="9784739at2"/>
<dbReference type="GO" id="GO:0016410">
    <property type="term" value="F:N-acyltransferase activity"/>
    <property type="evidence" value="ECO:0007669"/>
    <property type="project" value="InterPro"/>
</dbReference>
<dbReference type="Gene3D" id="2.160.10.10">
    <property type="entry name" value="Hexapeptide repeat proteins"/>
    <property type="match status" value="1"/>
</dbReference>
<dbReference type="GO" id="GO:0103118">
    <property type="term" value="F:UDP-3-O-[(3R)-3-hydroxyacyl]-glucosamine N-acyltransferase activity"/>
    <property type="evidence" value="ECO:0007669"/>
    <property type="project" value="UniProtKB-EC"/>
</dbReference>
<dbReference type="NCBIfam" id="TIGR01853">
    <property type="entry name" value="lipid_A_lpxD"/>
    <property type="match status" value="1"/>
</dbReference>
<gene>
    <name evidence="7" type="primary">lpxD</name>
    <name evidence="11" type="ORF">THSYN_21840</name>
</gene>
<dbReference type="GO" id="GO:0009245">
    <property type="term" value="P:lipid A biosynthetic process"/>
    <property type="evidence" value="ECO:0007669"/>
    <property type="project" value="UniProtKB-UniRule"/>
</dbReference>
<evidence type="ECO:0000256" key="2">
    <source>
        <dbReference type="ARBA" id="ARBA00022556"/>
    </source>
</evidence>
<reference evidence="11 12" key="1">
    <citation type="submission" date="2017-03" db="EMBL/GenBank/DDBJ databases">
        <title>Complete genome sequence of Candidatus 'Thiodictyon syntrophicum' sp. nov. strain Cad16T, a photolithoautotroph purple sulfur bacterium isolated from an alpine meromictic lake.</title>
        <authorList>
            <person name="Luedin S.M."/>
            <person name="Pothier J.F."/>
            <person name="Danza F."/>
            <person name="Storelli N."/>
            <person name="Wittwer M."/>
            <person name="Tonolla M."/>
        </authorList>
    </citation>
    <scope>NUCLEOTIDE SEQUENCE [LARGE SCALE GENOMIC DNA]</scope>
    <source>
        <strain evidence="11 12">Cad16T</strain>
    </source>
</reference>
<evidence type="ECO:0000256" key="4">
    <source>
        <dbReference type="ARBA" id="ARBA00022737"/>
    </source>
</evidence>
<dbReference type="PANTHER" id="PTHR43378">
    <property type="entry name" value="UDP-3-O-ACYLGLUCOSAMINE N-ACYLTRANSFERASE"/>
    <property type="match status" value="1"/>
</dbReference>
<dbReference type="KEGG" id="tsy:THSYN_21840"/>
<comment type="similarity">
    <text evidence="7">Belongs to the transferase hexapeptide repeat family. LpxD subfamily.</text>
</comment>
<comment type="pathway">
    <text evidence="7">Bacterial outer membrane biogenesis; LPS lipid A biosynthesis.</text>
</comment>
<feature type="coiled-coil region" evidence="8">
    <location>
        <begin position="332"/>
        <end position="359"/>
    </location>
</feature>
<comment type="subunit">
    <text evidence="7">Homotrimer.</text>
</comment>
<dbReference type="Proteomes" id="UP000232638">
    <property type="component" value="Chromosome"/>
</dbReference>
<evidence type="ECO:0000259" key="10">
    <source>
        <dbReference type="Pfam" id="PF25087"/>
    </source>
</evidence>
<keyword evidence="4 7" id="KW-0677">Repeat</keyword>
<dbReference type="Pfam" id="PF25087">
    <property type="entry name" value="GMPPB_C"/>
    <property type="match status" value="1"/>
</dbReference>
<evidence type="ECO:0000256" key="1">
    <source>
        <dbReference type="ARBA" id="ARBA00022516"/>
    </source>
</evidence>
<dbReference type="Pfam" id="PF04613">
    <property type="entry name" value="LpxD"/>
    <property type="match status" value="1"/>
</dbReference>
<name>A0A2K8UE04_9GAMM</name>
<evidence type="ECO:0000256" key="3">
    <source>
        <dbReference type="ARBA" id="ARBA00022679"/>
    </source>
</evidence>
<comment type="catalytic activity">
    <reaction evidence="7">
        <text>a UDP-3-O-[(3R)-3-hydroxyacyl]-alpha-D-glucosamine + a (3R)-hydroxyacyl-[ACP] = a UDP-2-N,3-O-bis[(3R)-3-hydroxyacyl]-alpha-D-glucosamine + holo-[ACP] + H(+)</text>
        <dbReference type="Rhea" id="RHEA:53836"/>
        <dbReference type="Rhea" id="RHEA-COMP:9685"/>
        <dbReference type="Rhea" id="RHEA-COMP:9945"/>
        <dbReference type="ChEBI" id="CHEBI:15378"/>
        <dbReference type="ChEBI" id="CHEBI:64479"/>
        <dbReference type="ChEBI" id="CHEBI:78827"/>
        <dbReference type="ChEBI" id="CHEBI:137740"/>
        <dbReference type="ChEBI" id="CHEBI:137748"/>
        <dbReference type="EC" id="2.3.1.191"/>
    </reaction>
</comment>
<dbReference type="EC" id="2.3.1.191" evidence="7"/>
<evidence type="ECO:0000259" key="9">
    <source>
        <dbReference type="Pfam" id="PF04613"/>
    </source>
</evidence>
<dbReference type="PROSITE" id="PS00101">
    <property type="entry name" value="HEXAPEP_TRANSFERASES"/>
    <property type="match status" value="1"/>
</dbReference>
<accession>A0A2K8UE04</accession>
<dbReference type="Gene3D" id="3.40.1390.10">
    <property type="entry name" value="MurE/MurF, N-terminal domain"/>
    <property type="match status" value="1"/>
</dbReference>
<dbReference type="UniPathway" id="UPA00973"/>
<evidence type="ECO:0000256" key="8">
    <source>
        <dbReference type="SAM" id="Coils"/>
    </source>
</evidence>
<keyword evidence="1 7" id="KW-0444">Lipid biosynthesis</keyword>
<sequence length="365" mass="37821">MSSYGRGAANADAGAASGGLGLGQLAALLGEPYRGDPHIRVSRVAELRAAQPDCLSFLGDRKYRAGLAQTRAGVVILRASDADAAPVPVVISVNPYLSFARAARFLYPSPPVVGGVHPAAVVAPTAVVDASAWIGPTAVVEAGAWIGPRVFVGPGCIIGEGVTIGEDSRLVARVTLCRGTLIGKRALLHPGAVIGRSGFGFAKDGERWVRIPQVGRAVLGDDVEIGANTTIDRGAIGDTLIGDGVKLDNHIQIGHNVQVGENTAMAAMTGISGSTRIGRNCTISGAVGMAGHLTIADGVHFTGQAMVTRSFPQAGSYSSGIPAMPSADWRRNVARFRQLDELSRRLKQLEARIADLDVAPAQEDD</sequence>
<keyword evidence="2 7" id="KW-0441">Lipid A biosynthesis</keyword>
<keyword evidence="6 7" id="KW-0012">Acyltransferase</keyword>
<keyword evidence="3 7" id="KW-0808">Transferase</keyword>
<dbReference type="AlphaFoldDB" id="A0A2K8UE04"/>
<evidence type="ECO:0000256" key="7">
    <source>
        <dbReference type="HAMAP-Rule" id="MF_00523"/>
    </source>
</evidence>
<dbReference type="NCBIfam" id="NF002060">
    <property type="entry name" value="PRK00892.1"/>
    <property type="match status" value="1"/>
</dbReference>
<dbReference type="InterPro" id="IPR011004">
    <property type="entry name" value="Trimer_LpxA-like_sf"/>
</dbReference>
<dbReference type="PANTHER" id="PTHR43378:SF2">
    <property type="entry name" value="UDP-3-O-ACYLGLUCOSAMINE N-ACYLTRANSFERASE 1, MITOCHONDRIAL-RELATED"/>
    <property type="match status" value="1"/>
</dbReference>
<dbReference type="InterPro" id="IPR007691">
    <property type="entry name" value="LpxD"/>
</dbReference>
<protein>
    <recommendedName>
        <fullName evidence="7">UDP-3-O-acylglucosamine N-acyltransferase</fullName>
        <ecNumber evidence="7">2.3.1.191</ecNumber>
    </recommendedName>
</protein>
<keyword evidence="12" id="KW-1185">Reference proteome</keyword>
<evidence type="ECO:0000256" key="5">
    <source>
        <dbReference type="ARBA" id="ARBA00023098"/>
    </source>
</evidence>
<dbReference type="InterPro" id="IPR020573">
    <property type="entry name" value="UDP_GlcNAc_AcTrfase_non-rep"/>
</dbReference>
<feature type="domain" description="Mannose-1-phosphate guanyltransferase C-terminal" evidence="10">
    <location>
        <begin position="132"/>
        <end position="234"/>
    </location>
</feature>